<evidence type="ECO:0000313" key="2">
    <source>
        <dbReference type="Proteomes" id="UP000652681"/>
    </source>
</evidence>
<evidence type="ECO:0000313" key="1">
    <source>
        <dbReference type="EMBL" id="MBC9812160.1"/>
    </source>
</evidence>
<dbReference type="EMBL" id="JACVEL010000003">
    <property type="protein sequence ID" value="MBC9812160.1"/>
    <property type="molecule type" value="Genomic_DNA"/>
</dbReference>
<proteinExistence type="predicted"/>
<reference evidence="1" key="1">
    <citation type="submission" date="2020-09" db="EMBL/GenBank/DDBJ databases">
        <title>Taishania pollutisoli gen. nov., sp. nov., Isolated from Tetrabromobisphenol A-Contaminated Soil.</title>
        <authorList>
            <person name="Chen Q."/>
        </authorList>
    </citation>
    <scope>NUCLEOTIDE SEQUENCE</scope>
    <source>
        <strain evidence="1">CZZ-1</strain>
    </source>
</reference>
<sequence length="148" mass="16305">MIHFLSLLALVATTFSKAEFFKTLEAGEQANIVALEKKIAAATASEDQQAYYGTIMMKSAEYQKTAGDKLKKFKEGKTLLEAAIQSNSANVEYRFLRLMIQENAPKILKYTANIKEDAAFIKANQSKASKEVKTAIVNYAGVSANLKL</sequence>
<organism evidence="1 2">
    <name type="scientific">Taishania pollutisoli</name>
    <dbReference type="NCBI Taxonomy" id="2766479"/>
    <lineage>
        <taxon>Bacteria</taxon>
        <taxon>Pseudomonadati</taxon>
        <taxon>Bacteroidota</taxon>
        <taxon>Flavobacteriia</taxon>
        <taxon>Flavobacteriales</taxon>
        <taxon>Crocinitomicaceae</taxon>
        <taxon>Taishania</taxon>
    </lineage>
</organism>
<dbReference type="RefSeq" id="WP_163490090.1">
    <property type="nucleotide sequence ID" value="NZ_JACVEL010000003.1"/>
</dbReference>
<comment type="caution">
    <text evidence="1">The sequence shown here is derived from an EMBL/GenBank/DDBJ whole genome shotgun (WGS) entry which is preliminary data.</text>
</comment>
<name>A0A8J6U252_9FLAO</name>
<protein>
    <submittedName>
        <fullName evidence="1">Uncharacterized protein</fullName>
    </submittedName>
</protein>
<gene>
    <name evidence="1" type="ORF">H9Y05_06670</name>
</gene>
<accession>A0A8J6U252</accession>
<dbReference type="AlphaFoldDB" id="A0A8J6U252"/>
<dbReference type="Proteomes" id="UP000652681">
    <property type="component" value="Unassembled WGS sequence"/>
</dbReference>
<keyword evidence="2" id="KW-1185">Reference proteome</keyword>